<feature type="compositionally biased region" description="Polar residues" evidence="1">
    <location>
        <begin position="312"/>
        <end position="323"/>
    </location>
</feature>
<protein>
    <recommendedName>
        <fullName evidence="4">TPX2 C-terminal domain-containing protein</fullName>
    </recommendedName>
</protein>
<keyword evidence="3" id="KW-1185">Reference proteome</keyword>
<dbReference type="InterPro" id="IPR044216">
    <property type="entry name" value="WDL7"/>
</dbReference>
<feature type="compositionally biased region" description="Polar residues" evidence="1">
    <location>
        <begin position="661"/>
        <end position="681"/>
    </location>
</feature>
<feature type="compositionally biased region" description="Low complexity" evidence="1">
    <location>
        <begin position="324"/>
        <end position="336"/>
    </location>
</feature>
<dbReference type="AlphaFoldDB" id="A0AAV1YHV2"/>
<evidence type="ECO:0008006" key="4">
    <source>
        <dbReference type="Google" id="ProtNLM"/>
    </source>
</evidence>
<feature type="compositionally biased region" description="Basic and acidic residues" evidence="1">
    <location>
        <begin position="572"/>
        <end position="589"/>
    </location>
</feature>
<feature type="compositionally biased region" description="Basic and acidic residues" evidence="1">
    <location>
        <begin position="127"/>
        <end position="147"/>
    </location>
</feature>
<evidence type="ECO:0000313" key="3">
    <source>
        <dbReference type="Proteomes" id="UP001497480"/>
    </source>
</evidence>
<feature type="compositionally biased region" description="Low complexity" evidence="1">
    <location>
        <begin position="536"/>
        <end position="548"/>
    </location>
</feature>
<organism evidence="2 3">
    <name type="scientific">Lupinus luteus</name>
    <name type="common">European yellow lupine</name>
    <dbReference type="NCBI Taxonomy" id="3873"/>
    <lineage>
        <taxon>Eukaryota</taxon>
        <taxon>Viridiplantae</taxon>
        <taxon>Streptophyta</taxon>
        <taxon>Embryophyta</taxon>
        <taxon>Tracheophyta</taxon>
        <taxon>Spermatophyta</taxon>
        <taxon>Magnoliopsida</taxon>
        <taxon>eudicotyledons</taxon>
        <taxon>Gunneridae</taxon>
        <taxon>Pentapetalae</taxon>
        <taxon>rosids</taxon>
        <taxon>fabids</taxon>
        <taxon>Fabales</taxon>
        <taxon>Fabaceae</taxon>
        <taxon>Papilionoideae</taxon>
        <taxon>50 kb inversion clade</taxon>
        <taxon>genistoids sensu lato</taxon>
        <taxon>core genistoids</taxon>
        <taxon>Genisteae</taxon>
        <taxon>Lupinus</taxon>
    </lineage>
</organism>
<dbReference type="EMBL" id="CAXHTB010000025">
    <property type="protein sequence ID" value="CAL0333114.1"/>
    <property type="molecule type" value="Genomic_DNA"/>
</dbReference>
<sequence length="681" mass="74506">MSEPTTCLVSPLSSSPSSLTQQQILHRLLLLKDKEPNAWVSMALVNPTRMLGESISFGRFTSESLDWERWSTFTQKRYVEEAAKYSKPGSVAAKRAYFEAHYKRKAQEKAAILTQEANAHANGTSDSETREENHNGRSVEKKSKTDNIMEQPAKDAVNYQVVDDTNQCKLDVEQSDLDISNMEVVAVDMAQTCVDTNLNVENLVLDDNPNKEIAVPVEERIPDPGPASHEVLALPVKGTEVNSSTKLSTKIAMANPSHSLHKRKDIAALPRPKSGTIVKKSDISSFEKTGLTTRSLHVSINLPFGTSKRNRTASAAEQSRNDINSVSKSKKSNINSSEKKGLAAQSLHVSNSIPSGTAKRNKTAAAVEQSRNSVNSVLISKKSVGGSIEMKGLTTLSLNMPANLPSGAGKTSKTATAADKPRNGINRASKIMKVEGQSVEKRPTSRSLHMSINLSSSAGFTSKTPSVFEHNRSRKFDSNLPSVSNHHPVASLPKASHGFLNQASANPPSQGRRAERLLNKSVSGGVTANAKFSSISAELSKSSSTTKSNIRPLTTSSPFRFRSEERALKRKEFSQMVDETKSNEEEKVQRQRIPKVKTDHDHKKLQQISGSKSKIREDTNGGSQCPNKQIRKDKNLGNSCKPPIYTNNTKHVTEKIKRATRQPTASLSNMTRENASPNIQH</sequence>
<feature type="region of interest" description="Disordered" evidence="1">
    <location>
        <begin position="118"/>
        <end position="152"/>
    </location>
</feature>
<evidence type="ECO:0000256" key="1">
    <source>
        <dbReference type="SAM" id="MobiDB-lite"/>
    </source>
</evidence>
<feature type="region of interest" description="Disordered" evidence="1">
    <location>
        <begin position="572"/>
        <end position="681"/>
    </location>
</feature>
<proteinExistence type="predicted"/>
<comment type="caution">
    <text evidence="2">The sequence shown here is derived from an EMBL/GenBank/DDBJ whole genome shotgun (WGS) entry which is preliminary data.</text>
</comment>
<dbReference type="PANTHER" id="PTHR47067">
    <property type="entry name" value="TPX2 (TARGETING PROTEIN FOR XKLP2) PROTEIN FAMILY-RELATED"/>
    <property type="match status" value="1"/>
</dbReference>
<accession>A0AAV1YHV2</accession>
<feature type="region of interest" description="Disordered" evidence="1">
    <location>
        <begin position="536"/>
        <end position="558"/>
    </location>
</feature>
<feature type="region of interest" description="Disordered" evidence="1">
    <location>
        <begin position="309"/>
        <end position="372"/>
    </location>
</feature>
<name>A0AAV1YHV2_LUPLU</name>
<dbReference type="PANTHER" id="PTHR47067:SF16">
    <property type="entry name" value="TPX2 (TARGETING PROTEIN FOR XKLP2) PROTEIN FAMILY"/>
    <property type="match status" value="1"/>
</dbReference>
<evidence type="ECO:0000313" key="2">
    <source>
        <dbReference type="EMBL" id="CAL0333114.1"/>
    </source>
</evidence>
<feature type="compositionally biased region" description="Polar residues" evidence="1">
    <location>
        <begin position="549"/>
        <end position="558"/>
    </location>
</feature>
<gene>
    <name evidence="2" type="ORF">LLUT_LOCUS34174</name>
</gene>
<reference evidence="2 3" key="1">
    <citation type="submission" date="2024-03" db="EMBL/GenBank/DDBJ databases">
        <authorList>
            <person name="Martinez-Hernandez J."/>
        </authorList>
    </citation>
    <scope>NUCLEOTIDE SEQUENCE [LARGE SCALE GENOMIC DNA]</scope>
</reference>
<dbReference type="Proteomes" id="UP001497480">
    <property type="component" value="Unassembled WGS sequence"/>
</dbReference>